<protein>
    <submittedName>
        <fullName evidence="2">Uncharacterized protein</fullName>
    </submittedName>
</protein>
<organism evidence="2 3">
    <name type="scientific">Polarella glacialis</name>
    <name type="common">Dinoflagellate</name>
    <dbReference type="NCBI Taxonomy" id="89957"/>
    <lineage>
        <taxon>Eukaryota</taxon>
        <taxon>Sar</taxon>
        <taxon>Alveolata</taxon>
        <taxon>Dinophyceae</taxon>
        <taxon>Suessiales</taxon>
        <taxon>Suessiaceae</taxon>
        <taxon>Polarella</taxon>
    </lineage>
</organism>
<comment type="caution">
    <text evidence="2">The sequence shown here is derived from an EMBL/GenBank/DDBJ whole genome shotgun (WGS) entry which is preliminary data.</text>
</comment>
<evidence type="ECO:0000313" key="3">
    <source>
        <dbReference type="Proteomes" id="UP000626109"/>
    </source>
</evidence>
<evidence type="ECO:0000313" key="2">
    <source>
        <dbReference type="EMBL" id="CAE8690080.1"/>
    </source>
</evidence>
<feature type="non-terminal residue" evidence="2">
    <location>
        <position position="1"/>
    </location>
</feature>
<reference evidence="2" key="1">
    <citation type="submission" date="2021-02" db="EMBL/GenBank/DDBJ databases">
        <authorList>
            <person name="Dougan E. K."/>
            <person name="Rhodes N."/>
            <person name="Thang M."/>
            <person name="Chan C."/>
        </authorList>
    </citation>
    <scope>NUCLEOTIDE SEQUENCE</scope>
</reference>
<name>A0A813JZ75_POLGL</name>
<sequence>MPPQWEPRFIHQEIWILNTEYRLFTSTGPQVSTEATHWSRLDEVAKCIAVAPANASLRIFWADAVISVEGDGLGKWMRFVRKKAPSEQQLSKFLYPNIAAAWRGERSTRTVNEAMASRESDGAASEEKPTPGIRVWRSEPDDGEAFCWSGAGWPRGPTSESLRYFLQPSQYAWFLDHKGPEAPQVVGVLLDVDGTPLRCLSASPLSPAVSPARSGQ</sequence>
<dbReference type="Proteomes" id="UP000626109">
    <property type="component" value="Unassembled WGS sequence"/>
</dbReference>
<dbReference type="AlphaFoldDB" id="A0A813JZ75"/>
<accession>A0A813JZ75</accession>
<gene>
    <name evidence="2" type="ORF">PGLA2088_LOCUS26784</name>
</gene>
<dbReference type="EMBL" id="CAJNNW010027186">
    <property type="protein sequence ID" value="CAE8690080.1"/>
    <property type="molecule type" value="Genomic_DNA"/>
</dbReference>
<evidence type="ECO:0000256" key="1">
    <source>
        <dbReference type="SAM" id="MobiDB-lite"/>
    </source>
</evidence>
<feature type="region of interest" description="Disordered" evidence="1">
    <location>
        <begin position="113"/>
        <end position="136"/>
    </location>
</feature>
<feature type="compositionally biased region" description="Basic and acidic residues" evidence="1">
    <location>
        <begin position="116"/>
        <end position="129"/>
    </location>
</feature>
<proteinExistence type="predicted"/>